<protein>
    <submittedName>
        <fullName evidence="1">Uncharacterized protein</fullName>
    </submittedName>
</protein>
<sequence length="428" mass="47679">MLFVFPPLIQAGLASGQYEVVKNAAGVALGLARDKATGHFVGPAINMVGHGGIPFNPVAVPLQFAQMYQTHQGFQAVQVGLQGIQASLGVLQTMAALTGVGVAANVAISAVSLWQILKLREEVKLQRLELQEGFLDLKQVLSGQGTAIIEKIDEAVQDLEFRQHRQALAQAYGRFLEATRQMKITMLCEDLNIRNVGLANIRQTLTHALADYKNPHFLPETNAVTQLRRAECVWVIEQTIAVTYQLQNQPEALSNCLEQLQDRICEDLLVVVELCDSEEELDIIFPEITRIHEQDLVVLQCWQEQVDWQRSLSPSEQKLLQAVASGQPNVTEVSAAPDLAIPSEQLLYETLKQKSHLSALCDALLLMLQTEIRRDYETYVSQQAEQAGHKALVGANLQQMSNLSVANLYWYFQVRDESEQEPTEESIR</sequence>
<dbReference type="Proteomes" id="UP001476950">
    <property type="component" value="Unassembled WGS sequence"/>
</dbReference>
<reference evidence="1 2" key="1">
    <citation type="submission" date="2022-04" db="EMBL/GenBank/DDBJ databases">
        <title>Positive selection, recombination, and allopatry shape intraspecific diversity of widespread and dominant cyanobacteria.</title>
        <authorList>
            <person name="Wei J."/>
            <person name="Shu W."/>
            <person name="Hu C."/>
        </authorList>
    </citation>
    <scope>NUCLEOTIDE SEQUENCE [LARGE SCALE GENOMIC DNA]</scope>
    <source>
        <strain evidence="1 2">AS-A4</strain>
    </source>
</reference>
<gene>
    <name evidence="1" type="ORF">NDI38_14825</name>
</gene>
<dbReference type="RefSeq" id="WP_190452178.1">
    <property type="nucleotide sequence ID" value="NZ_JAMPLM010000012.1"/>
</dbReference>
<accession>A0ABV0KL03</accession>
<evidence type="ECO:0000313" key="2">
    <source>
        <dbReference type="Proteomes" id="UP001476950"/>
    </source>
</evidence>
<keyword evidence="2" id="KW-1185">Reference proteome</keyword>
<evidence type="ECO:0000313" key="1">
    <source>
        <dbReference type="EMBL" id="MEP1059713.1"/>
    </source>
</evidence>
<comment type="caution">
    <text evidence="1">The sequence shown here is derived from an EMBL/GenBank/DDBJ whole genome shotgun (WGS) entry which is preliminary data.</text>
</comment>
<proteinExistence type="predicted"/>
<name>A0ABV0KL03_9CYAN</name>
<organism evidence="1 2">
    <name type="scientific">Stenomitos frigidus AS-A4</name>
    <dbReference type="NCBI Taxonomy" id="2933935"/>
    <lineage>
        <taxon>Bacteria</taxon>
        <taxon>Bacillati</taxon>
        <taxon>Cyanobacteriota</taxon>
        <taxon>Cyanophyceae</taxon>
        <taxon>Leptolyngbyales</taxon>
        <taxon>Leptolyngbyaceae</taxon>
        <taxon>Stenomitos</taxon>
    </lineage>
</organism>
<dbReference type="EMBL" id="JAMPLM010000012">
    <property type="protein sequence ID" value="MEP1059713.1"/>
    <property type="molecule type" value="Genomic_DNA"/>
</dbReference>